<dbReference type="InterPro" id="IPR038765">
    <property type="entry name" value="Papain-like_cys_pep_sf"/>
</dbReference>
<feature type="compositionally biased region" description="Basic and acidic residues" evidence="1">
    <location>
        <begin position="388"/>
        <end position="406"/>
    </location>
</feature>
<feature type="transmembrane region" description="Helical" evidence="2">
    <location>
        <begin position="210"/>
        <end position="230"/>
    </location>
</feature>
<feature type="domain" description="Transglutaminase-like" evidence="3">
    <location>
        <begin position="471"/>
        <end position="541"/>
    </location>
</feature>
<organism evidence="4 5">
    <name type="scientific">Sediminihabitans luteus</name>
    <dbReference type="NCBI Taxonomy" id="1138585"/>
    <lineage>
        <taxon>Bacteria</taxon>
        <taxon>Bacillati</taxon>
        <taxon>Actinomycetota</taxon>
        <taxon>Actinomycetes</taxon>
        <taxon>Micrococcales</taxon>
        <taxon>Cellulomonadaceae</taxon>
        <taxon>Sediminihabitans</taxon>
    </lineage>
</organism>
<dbReference type="EMBL" id="PGFE01000006">
    <property type="protein sequence ID" value="PJJ69071.1"/>
    <property type="molecule type" value="Genomic_DNA"/>
</dbReference>
<dbReference type="SUPFAM" id="SSF54001">
    <property type="entry name" value="Cysteine proteinases"/>
    <property type="match status" value="1"/>
</dbReference>
<dbReference type="Pfam" id="PF11992">
    <property type="entry name" value="TgpA_N"/>
    <property type="match status" value="1"/>
</dbReference>
<feature type="transmembrane region" description="Helical" evidence="2">
    <location>
        <begin position="41"/>
        <end position="59"/>
    </location>
</feature>
<evidence type="ECO:0000313" key="4">
    <source>
        <dbReference type="EMBL" id="PJJ69071.1"/>
    </source>
</evidence>
<reference evidence="4 5" key="1">
    <citation type="submission" date="2017-11" db="EMBL/GenBank/DDBJ databases">
        <title>Genomic Encyclopedia of Archaeal and Bacterial Type Strains, Phase II (KMG-II): From Individual Species to Whole Genera.</title>
        <authorList>
            <person name="Goeker M."/>
        </authorList>
    </citation>
    <scope>NUCLEOTIDE SEQUENCE [LARGE SCALE GENOMIC DNA]</scope>
    <source>
        <strain evidence="4 5">DSM 25478</strain>
    </source>
</reference>
<dbReference type="RefSeq" id="WP_100424014.1">
    <property type="nucleotide sequence ID" value="NZ_BOOX01000008.1"/>
</dbReference>
<keyword evidence="2" id="KW-0812">Transmembrane</keyword>
<feature type="transmembrane region" description="Helical" evidence="2">
    <location>
        <begin position="9"/>
        <end position="29"/>
    </location>
</feature>
<gene>
    <name evidence="4" type="ORF">CLV28_2880</name>
</gene>
<proteinExistence type="predicted"/>
<evidence type="ECO:0000313" key="5">
    <source>
        <dbReference type="Proteomes" id="UP000231693"/>
    </source>
</evidence>
<dbReference type="InterPro" id="IPR052901">
    <property type="entry name" value="Bact_TGase-like"/>
</dbReference>
<keyword evidence="5" id="KW-1185">Reference proteome</keyword>
<dbReference type="AlphaFoldDB" id="A0A2M9CCP1"/>
<dbReference type="Pfam" id="PF01841">
    <property type="entry name" value="Transglut_core"/>
    <property type="match status" value="1"/>
</dbReference>
<dbReference type="Gene3D" id="3.10.620.30">
    <property type="match status" value="1"/>
</dbReference>
<accession>A0A2M9CCP1</accession>
<dbReference type="Proteomes" id="UP000231693">
    <property type="component" value="Unassembled WGS sequence"/>
</dbReference>
<evidence type="ECO:0000256" key="1">
    <source>
        <dbReference type="SAM" id="MobiDB-lite"/>
    </source>
</evidence>
<dbReference type="InterPro" id="IPR021878">
    <property type="entry name" value="TgpA_N"/>
</dbReference>
<feature type="transmembrane region" description="Helical" evidence="2">
    <location>
        <begin position="601"/>
        <end position="624"/>
    </location>
</feature>
<evidence type="ECO:0000259" key="3">
    <source>
        <dbReference type="SMART" id="SM00460"/>
    </source>
</evidence>
<keyword evidence="2" id="KW-1133">Transmembrane helix</keyword>
<evidence type="ECO:0000256" key="2">
    <source>
        <dbReference type="SAM" id="Phobius"/>
    </source>
</evidence>
<dbReference type="OrthoDB" id="9804023at2"/>
<feature type="transmembrane region" description="Helical" evidence="2">
    <location>
        <begin position="159"/>
        <end position="176"/>
    </location>
</feature>
<feature type="transmembrane region" description="Helical" evidence="2">
    <location>
        <begin position="133"/>
        <end position="152"/>
    </location>
</feature>
<comment type="caution">
    <text evidence="4">The sequence shown here is derived from an EMBL/GenBank/DDBJ whole genome shotgun (WGS) entry which is preliminary data.</text>
</comment>
<keyword evidence="2" id="KW-0472">Membrane</keyword>
<name>A0A2M9CCP1_9CELL</name>
<dbReference type="InterPro" id="IPR002931">
    <property type="entry name" value="Transglutaminase-like"/>
</dbReference>
<dbReference type="SMART" id="SM00460">
    <property type="entry name" value="TGc"/>
    <property type="match status" value="1"/>
</dbReference>
<dbReference type="PANTHER" id="PTHR42736">
    <property type="entry name" value="PROTEIN-GLUTAMINE GAMMA-GLUTAMYLTRANSFERASE"/>
    <property type="match status" value="1"/>
</dbReference>
<protein>
    <submittedName>
        <fullName evidence="4">Transglutaminase superfamily protein</fullName>
    </submittedName>
</protein>
<dbReference type="PANTHER" id="PTHR42736:SF1">
    <property type="entry name" value="PROTEIN-GLUTAMINE GAMMA-GLUTAMYLTRANSFERASE"/>
    <property type="match status" value="1"/>
</dbReference>
<feature type="transmembrane region" description="Helical" evidence="2">
    <location>
        <begin position="182"/>
        <end position="198"/>
    </location>
</feature>
<feature type="region of interest" description="Disordered" evidence="1">
    <location>
        <begin position="367"/>
        <end position="406"/>
    </location>
</feature>
<feature type="transmembrane region" description="Helical" evidence="2">
    <location>
        <begin position="71"/>
        <end position="91"/>
    </location>
</feature>
<sequence length="735" mass="77374">MTDRTRRRATWPVTALLALATFAATWGLSPVVTTRSWPRDTAAALVLVAVAVAATRALAVGRADTTSRLRSVTPTLVGALVGAWIVLARFAGPTGRTDLFVGLESFGRASDRFGAALDAIAGSVAPVQGTLPVAMLVVAASVALFLVADLIAVPGRRPALASVPVLVLWIPSLVLAERVPTATFVGTVACLVLVLAADRGTRSGTRSARAVAAGSAVAATAAVTALALAAGGASATLPRFVAASWSDAFTDPGPGMQLSDDLDMQQDLESRSTYPVLSYTLEDSDAYDGVLRVYTLTSFDGTRWHRDDRAEGTSFAADEVLWPQASPDKGQSTTMAVTLAGYRDSIVPIPIEPRAVDIAGTWSYEPRSDELRGDDTTDPGMGYTVEVSPRDLTPESLGRTRGDDLSESRYLDVPQTSHTEDVAAEALAVTAGATTRFEQAVALQEYFRDTSRFRYDTAVAPAASDDAVWDFLTDRSGYCVQYATSMTVMARALGIPARVGVGYLPGQVQRDGSYLVSAQRAHAWPELYFPGSGWVRFEPTPSQRTGAAPEYTLEQTTGTTPATAAPQEVPDLAQQPAPAPVATATSAPVAAPAAGGRDETPWLLCLVLASTLTVGAGLALVAVLRSRRRATADRDVEDVWDALGGDLARLGVGWSAATTPRQVPDHVLRAASRDGTVTIADDAADALRELATLVEGARYAREGSQRPVAEADALAARVVAGTTRLRDDRRARVEV</sequence>